<gene>
    <name evidence="17" type="primary">uppP</name>
    <name evidence="18" type="ORF">FC08_GL001373</name>
</gene>
<comment type="subcellular location">
    <subcellularLocation>
        <location evidence="1 17">Cell membrane</location>
        <topology evidence="1 17">Multi-pass membrane protein</topology>
    </subcellularLocation>
</comment>
<dbReference type="Pfam" id="PF02673">
    <property type="entry name" value="BacA"/>
    <property type="match status" value="1"/>
</dbReference>
<dbReference type="EMBL" id="AZDL01000006">
    <property type="protein sequence ID" value="KRK93175.1"/>
    <property type="molecule type" value="Genomic_DNA"/>
</dbReference>
<evidence type="ECO:0000256" key="13">
    <source>
        <dbReference type="ARBA" id="ARBA00023316"/>
    </source>
</evidence>
<evidence type="ECO:0000256" key="12">
    <source>
        <dbReference type="ARBA" id="ARBA00023251"/>
    </source>
</evidence>
<name>A0AAJ0PCZ3_LATCU</name>
<dbReference type="NCBIfam" id="NF001389">
    <property type="entry name" value="PRK00281.1-2"/>
    <property type="match status" value="1"/>
</dbReference>
<dbReference type="PANTHER" id="PTHR30622:SF3">
    <property type="entry name" value="UNDECAPRENYL-DIPHOSPHATASE"/>
    <property type="match status" value="1"/>
</dbReference>
<dbReference type="EC" id="3.6.1.27" evidence="3 17"/>
<dbReference type="NCBIfam" id="NF001390">
    <property type="entry name" value="PRK00281.1-4"/>
    <property type="match status" value="1"/>
</dbReference>
<feature type="transmembrane region" description="Helical" evidence="17">
    <location>
        <begin position="125"/>
        <end position="143"/>
    </location>
</feature>
<keyword evidence="12 17" id="KW-0046">Antibiotic resistance</keyword>
<evidence type="ECO:0000256" key="3">
    <source>
        <dbReference type="ARBA" id="ARBA00012374"/>
    </source>
</evidence>
<keyword evidence="9 17" id="KW-0573">Peptidoglycan synthesis</keyword>
<keyword evidence="13 17" id="KW-0961">Cell wall biogenesis/degradation</keyword>
<keyword evidence="5 17" id="KW-1003">Cell membrane</keyword>
<evidence type="ECO:0000256" key="6">
    <source>
        <dbReference type="ARBA" id="ARBA00022692"/>
    </source>
</evidence>
<dbReference type="GO" id="GO:0071555">
    <property type="term" value="P:cell wall organization"/>
    <property type="evidence" value="ECO:0007669"/>
    <property type="project" value="UniProtKB-KW"/>
</dbReference>
<evidence type="ECO:0000256" key="10">
    <source>
        <dbReference type="ARBA" id="ARBA00022989"/>
    </source>
</evidence>
<comment type="similarity">
    <text evidence="2 17">Belongs to the UppP family.</text>
</comment>
<dbReference type="GO" id="GO:0008360">
    <property type="term" value="P:regulation of cell shape"/>
    <property type="evidence" value="ECO:0007669"/>
    <property type="project" value="UniProtKB-KW"/>
</dbReference>
<reference evidence="18 19" key="1">
    <citation type="journal article" date="2015" name="Genome Announc.">
        <title>Expanding the biotechnology potential of lactobacilli through comparative genomics of 213 strains and associated genera.</title>
        <authorList>
            <person name="Sun Z."/>
            <person name="Harris H.M."/>
            <person name="McCann A."/>
            <person name="Guo C."/>
            <person name="Argimon S."/>
            <person name="Zhang W."/>
            <person name="Yang X."/>
            <person name="Jeffery I.B."/>
            <person name="Cooney J.C."/>
            <person name="Kagawa T.F."/>
            <person name="Liu W."/>
            <person name="Song Y."/>
            <person name="Salvetti E."/>
            <person name="Wrobel A."/>
            <person name="Rasinkangas P."/>
            <person name="Parkhill J."/>
            <person name="Rea M.C."/>
            <person name="O'Sullivan O."/>
            <person name="Ritari J."/>
            <person name="Douillard F.P."/>
            <person name="Paul Ross R."/>
            <person name="Yang R."/>
            <person name="Briner A.E."/>
            <person name="Felis G.E."/>
            <person name="de Vos W.M."/>
            <person name="Barrangou R."/>
            <person name="Klaenhammer T.R."/>
            <person name="Caufield P.W."/>
            <person name="Cui Y."/>
            <person name="Zhang H."/>
            <person name="O'Toole P.W."/>
        </authorList>
    </citation>
    <scope>NUCLEOTIDE SEQUENCE [LARGE SCALE GENOMIC DNA]</scope>
    <source>
        <strain evidence="18 19">DSM 20019</strain>
    </source>
</reference>
<dbReference type="GeneID" id="49610862"/>
<feature type="transmembrane region" description="Helical" evidence="17">
    <location>
        <begin position="234"/>
        <end position="255"/>
    </location>
</feature>
<dbReference type="NCBIfam" id="TIGR00753">
    <property type="entry name" value="undec_PP_bacA"/>
    <property type="match status" value="1"/>
</dbReference>
<evidence type="ECO:0000256" key="15">
    <source>
        <dbReference type="ARBA" id="ARBA00032932"/>
    </source>
</evidence>
<dbReference type="HAMAP" id="MF_01006">
    <property type="entry name" value="Undec_diphosphatase"/>
    <property type="match status" value="1"/>
</dbReference>
<keyword evidence="11 17" id="KW-0472">Membrane</keyword>
<organism evidence="18 19">
    <name type="scientific">Latilactobacillus curvatus JCM 1096 = DSM 20019</name>
    <dbReference type="NCBI Taxonomy" id="1293592"/>
    <lineage>
        <taxon>Bacteria</taxon>
        <taxon>Bacillati</taxon>
        <taxon>Bacillota</taxon>
        <taxon>Bacilli</taxon>
        <taxon>Lactobacillales</taxon>
        <taxon>Lactobacillaceae</taxon>
        <taxon>Latilactobacillus</taxon>
    </lineage>
</organism>
<feature type="transmembrane region" description="Helical" evidence="17">
    <location>
        <begin position="267"/>
        <end position="283"/>
    </location>
</feature>
<evidence type="ECO:0000256" key="4">
    <source>
        <dbReference type="ARBA" id="ARBA00021581"/>
    </source>
</evidence>
<protein>
    <recommendedName>
        <fullName evidence="4 17">Undecaprenyl-diphosphatase</fullName>
        <ecNumber evidence="3 17">3.6.1.27</ecNumber>
    </recommendedName>
    <alternativeName>
        <fullName evidence="15 17">Bacitracin resistance protein</fullName>
    </alternativeName>
    <alternativeName>
        <fullName evidence="14 17">Undecaprenyl pyrophosphate phosphatase</fullName>
    </alternativeName>
</protein>
<dbReference type="GO" id="GO:0005886">
    <property type="term" value="C:plasma membrane"/>
    <property type="evidence" value="ECO:0007669"/>
    <property type="project" value="UniProtKB-SubCell"/>
</dbReference>
<evidence type="ECO:0000313" key="19">
    <source>
        <dbReference type="Proteomes" id="UP000050828"/>
    </source>
</evidence>
<sequence length="284" mass="31872">MDYGGISIVLTLNMIKTIILGIVEGFTEWLPISSTGHLVLVGSVLKLDESKAFIDMFNYVIQFGAIMAVVILYFHKLNPFSPRKNQLEQKQTWTLWFKVIVAVIPSVIIGFPLNDWMDEHLMKNWIVASMLILYGVLFIVIENRNKHTTPKFADLNTLPWLTAFWIGCFQALSIIPGTSRSGATILGAIILGTSRFVGAEFSFFMAIPTMVGVAILKIGKFLYQGNTFTGDQSIILLVGMLVSFIVSIISIKFLMDYIKKHDFKVFGWYRIILGLLVLGAMLFA</sequence>
<keyword evidence="10 17" id="KW-1133">Transmembrane helix</keyword>
<evidence type="ECO:0000256" key="11">
    <source>
        <dbReference type="ARBA" id="ARBA00023136"/>
    </source>
</evidence>
<feature type="transmembrane region" description="Helical" evidence="17">
    <location>
        <begin position="95"/>
        <end position="113"/>
    </location>
</feature>
<proteinExistence type="inferred from homology"/>
<comment type="miscellaneous">
    <text evidence="17">Bacitracin is thought to be involved in the inhibition of peptidoglycan synthesis by sequestering undecaprenyl diphosphate, thereby reducing the pool of lipid carrier available.</text>
</comment>
<evidence type="ECO:0000256" key="9">
    <source>
        <dbReference type="ARBA" id="ARBA00022984"/>
    </source>
</evidence>
<accession>A0AAJ0PCZ3</accession>
<evidence type="ECO:0000256" key="16">
    <source>
        <dbReference type="ARBA" id="ARBA00047594"/>
    </source>
</evidence>
<evidence type="ECO:0000256" key="17">
    <source>
        <dbReference type="HAMAP-Rule" id="MF_01006"/>
    </source>
</evidence>
<comment type="function">
    <text evidence="17">Catalyzes the dephosphorylation of undecaprenyl diphosphate (UPP). Confers resistance to bacitracin.</text>
</comment>
<dbReference type="Proteomes" id="UP000050828">
    <property type="component" value="Unassembled WGS sequence"/>
</dbReference>
<dbReference type="PANTHER" id="PTHR30622">
    <property type="entry name" value="UNDECAPRENYL-DIPHOSPHATASE"/>
    <property type="match status" value="1"/>
</dbReference>
<evidence type="ECO:0000256" key="14">
    <source>
        <dbReference type="ARBA" id="ARBA00032707"/>
    </source>
</evidence>
<dbReference type="AlphaFoldDB" id="A0AAJ0PCZ3"/>
<evidence type="ECO:0000256" key="8">
    <source>
        <dbReference type="ARBA" id="ARBA00022960"/>
    </source>
</evidence>
<evidence type="ECO:0000256" key="2">
    <source>
        <dbReference type="ARBA" id="ARBA00010621"/>
    </source>
</evidence>
<evidence type="ECO:0000256" key="1">
    <source>
        <dbReference type="ARBA" id="ARBA00004651"/>
    </source>
</evidence>
<dbReference type="RefSeq" id="WP_050802262.1">
    <property type="nucleotide sequence ID" value="NZ_AZDL01000006.1"/>
</dbReference>
<comment type="catalytic activity">
    <reaction evidence="16 17">
        <text>di-trans,octa-cis-undecaprenyl diphosphate + H2O = di-trans,octa-cis-undecaprenyl phosphate + phosphate + H(+)</text>
        <dbReference type="Rhea" id="RHEA:28094"/>
        <dbReference type="ChEBI" id="CHEBI:15377"/>
        <dbReference type="ChEBI" id="CHEBI:15378"/>
        <dbReference type="ChEBI" id="CHEBI:43474"/>
        <dbReference type="ChEBI" id="CHEBI:58405"/>
        <dbReference type="ChEBI" id="CHEBI:60392"/>
        <dbReference type="EC" id="3.6.1.27"/>
    </reaction>
</comment>
<evidence type="ECO:0000256" key="5">
    <source>
        <dbReference type="ARBA" id="ARBA00022475"/>
    </source>
</evidence>
<keyword evidence="6 17" id="KW-0812">Transmembrane</keyword>
<keyword evidence="7 17" id="KW-0378">Hydrolase</keyword>
<comment type="caution">
    <text evidence="18">The sequence shown here is derived from an EMBL/GenBank/DDBJ whole genome shotgun (WGS) entry which is preliminary data.</text>
</comment>
<evidence type="ECO:0000256" key="7">
    <source>
        <dbReference type="ARBA" id="ARBA00022801"/>
    </source>
</evidence>
<dbReference type="GO" id="GO:0009252">
    <property type="term" value="P:peptidoglycan biosynthetic process"/>
    <property type="evidence" value="ECO:0007669"/>
    <property type="project" value="UniProtKB-KW"/>
</dbReference>
<dbReference type="GO" id="GO:0046677">
    <property type="term" value="P:response to antibiotic"/>
    <property type="evidence" value="ECO:0007669"/>
    <property type="project" value="UniProtKB-UniRule"/>
</dbReference>
<dbReference type="InterPro" id="IPR003824">
    <property type="entry name" value="UppP"/>
</dbReference>
<evidence type="ECO:0000313" key="18">
    <source>
        <dbReference type="EMBL" id="KRK93175.1"/>
    </source>
</evidence>
<dbReference type="NCBIfam" id="NF001391">
    <property type="entry name" value="PRK00281.1-5"/>
    <property type="match status" value="1"/>
</dbReference>
<feature type="transmembrane region" description="Helical" evidence="17">
    <location>
        <begin position="56"/>
        <end position="74"/>
    </location>
</feature>
<dbReference type="GO" id="GO:0050380">
    <property type="term" value="F:undecaprenyl-diphosphatase activity"/>
    <property type="evidence" value="ECO:0007669"/>
    <property type="project" value="UniProtKB-UniRule"/>
</dbReference>
<feature type="transmembrane region" description="Helical" evidence="17">
    <location>
        <begin position="203"/>
        <end position="222"/>
    </location>
</feature>
<keyword evidence="8 17" id="KW-0133">Cell shape</keyword>